<dbReference type="GO" id="GO:0003676">
    <property type="term" value="F:nucleic acid binding"/>
    <property type="evidence" value="ECO:0007669"/>
    <property type="project" value="InterPro"/>
</dbReference>
<dbReference type="InterPro" id="IPR004365">
    <property type="entry name" value="NA-bd_OB_tRNA"/>
</dbReference>
<keyword evidence="1" id="KW-0812">Transmembrane</keyword>
<dbReference type="GO" id="GO:0004812">
    <property type="term" value="F:aminoacyl-tRNA ligase activity"/>
    <property type="evidence" value="ECO:0007669"/>
    <property type="project" value="UniProtKB-KW"/>
</dbReference>
<dbReference type="Pfam" id="PF01336">
    <property type="entry name" value="tRNA_anti-codon"/>
    <property type="match status" value="1"/>
</dbReference>
<evidence type="ECO:0000259" key="2">
    <source>
        <dbReference type="Pfam" id="PF01336"/>
    </source>
</evidence>
<keyword evidence="4" id="KW-1185">Reference proteome</keyword>
<proteinExistence type="predicted"/>
<dbReference type="HOGENOM" id="CLU_161790_0_0_2"/>
<keyword evidence="1" id="KW-1133">Transmembrane helix</keyword>
<dbReference type="AlphaFoldDB" id="Q8TGX3"/>
<dbReference type="EnsemblBacteria" id="AAM06512">
    <property type="protein sequence ID" value="AAM06512"/>
    <property type="gene ID" value="MA_3139"/>
</dbReference>
<evidence type="ECO:0000313" key="4">
    <source>
        <dbReference type="Proteomes" id="UP000002487"/>
    </source>
</evidence>
<dbReference type="STRING" id="188937.MA_3139"/>
<dbReference type="EMBL" id="AE010299">
    <property type="protein sequence ID" value="AAM06512.1"/>
    <property type="molecule type" value="Genomic_DNA"/>
</dbReference>
<keyword evidence="3" id="KW-0436">Ligase</keyword>
<evidence type="ECO:0000256" key="1">
    <source>
        <dbReference type="SAM" id="Phobius"/>
    </source>
</evidence>
<feature type="transmembrane region" description="Helical" evidence="1">
    <location>
        <begin position="12"/>
        <end position="31"/>
    </location>
</feature>
<feature type="domain" description="OB" evidence="2">
    <location>
        <begin position="59"/>
        <end position="131"/>
    </location>
</feature>
<keyword evidence="3" id="KW-0030">Aminoacyl-tRNA synthetase</keyword>
<protein>
    <submittedName>
        <fullName evidence="3">tRNA synthetase domain</fullName>
    </submittedName>
</protein>
<dbReference type="Proteomes" id="UP000002487">
    <property type="component" value="Chromosome"/>
</dbReference>
<sequence length="137" mass="14932">MKELGMEKEEKVVVVLLVMALCSLSTAYMFFGQETSGAGQASGGKVLQYTHESGVGEKVSLEAEVLSKRITYTGDHLLLEVDFDSEVLSVFIPNTAGAEVLDDLINEGDVISIKGIVSEYEGEKEIKVERKEDVTLK</sequence>
<gene>
    <name evidence="3" type="ordered locus">MA_3139</name>
</gene>
<name>Q8TGX3_METAC</name>
<reference evidence="3 4" key="1">
    <citation type="journal article" date="2002" name="Genome Res.">
        <title>The genome of Methanosarcina acetivorans reveals extensive metabolic and physiological diversity.</title>
        <authorList>
            <person name="Galagan J.E."/>
            <person name="Nusbaum C."/>
            <person name="Roy A."/>
            <person name="Endrizzi M.G."/>
            <person name="Macdonald P."/>
            <person name="FitzHugh W."/>
            <person name="Calvo S."/>
            <person name="Engels R."/>
            <person name="Smirnov S."/>
            <person name="Atnoor D."/>
            <person name="Brown A."/>
            <person name="Allen N."/>
            <person name="Naylor J."/>
            <person name="Stange-Thomann N."/>
            <person name="DeArellano K."/>
            <person name="Johnson R."/>
            <person name="Linton L."/>
            <person name="McEwan P."/>
            <person name="McKernan K."/>
            <person name="Talamas J."/>
            <person name="Tirrell A."/>
            <person name="Ye W."/>
            <person name="Zimmer A."/>
            <person name="Barber R.D."/>
            <person name="Cann I."/>
            <person name="Graham D.E."/>
            <person name="Grahame D.A."/>
            <person name="Guss A."/>
            <person name="Hedderich R."/>
            <person name="Ingram-Smith C."/>
            <person name="Kuettner C.H."/>
            <person name="Krzycki J.A."/>
            <person name="Leigh J.A."/>
            <person name="Li W."/>
            <person name="Liu J."/>
            <person name="Mukhopadhyay B."/>
            <person name="Reeve J.N."/>
            <person name="Smith K."/>
            <person name="Springer T.A."/>
            <person name="Umayam L.A."/>
            <person name="White O."/>
            <person name="White R.H."/>
            <person name="de Macario E.C."/>
            <person name="Ferry J.G."/>
            <person name="Jarrell K.F."/>
            <person name="Jing H."/>
            <person name="Macario A.J.L."/>
            <person name="Paulsen I."/>
            <person name="Pritchett M."/>
            <person name="Sowers K.R."/>
            <person name="Swanson R.V."/>
            <person name="Zinder S.H."/>
            <person name="Lander E."/>
            <person name="Metcalf W.W."/>
            <person name="Birren B."/>
        </authorList>
    </citation>
    <scope>NUCLEOTIDE SEQUENCE [LARGE SCALE GENOMIC DNA]</scope>
    <source>
        <strain evidence="4">ATCC 35395 / DSM 2834 / JCM 12185 / C2A</strain>
    </source>
</reference>
<dbReference type="InParanoid" id="Q8TGX3"/>
<dbReference type="KEGG" id="mac:MA_3139"/>
<organism evidence="3 4">
    <name type="scientific">Methanosarcina acetivorans (strain ATCC 35395 / DSM 2834 / JCM 12185 / C2A)</name>
    <dbReference type="NCBI Taxonomy" id="188937"/>
    <lineage>
        <taxon>Archaea</taxon>
        <taxon>Methanobacteriati</taxon>
        <taxon>Methanobacteriota</taxon>
        <taxon>Stenosarchaea group</taxon>
        <taxon>Methanomicrobia</taxon>
        <taxon>Methanosarcinales</taxon>
        <taxon>Methanosarcinaceae</taxon>
        <taxon>Methanosarcina</taxon>
    </lineage>
</organism>
<keyword evidence="1" id="KW-0472">Membrane</keyword>
<accession>Q8TGX3</accession>
<evidence type="ECO:0000313" key="3">
    <source>
        <dbReference type="EMBL" id="AAM06512.1"/>
    </source>
</evidence>